<evidence type="ECO:0000313" key="8">
    <source>
        <dbReference type="EMBL" id="SEA96232.1"/>
    </source>
</evidence>
<comment type="similarity">
    <text evidence="5">Belongs to the YicC/YloC family.</text>
</comment>
<evidence type="ECO:0000256" key="3">
    <source>
        <dbReference type="ARBA" id="ARBA00022759"/>
    </source>
</evidence>
<keyword evidence="4" id="KW-0378">Hydrolase</keyword>
<feature type="domain" description="Endoribonuclease YicC-like N-terminal" evidence="6">
    <location>
        <begin position="2"/>
        <end position="156"/>
    </location>
</feature>
<dbReference type="PANTHER" id="PTHR30636">
    <property type="entry name" value="UPF0701 PROTEIN YICC"/>
    <property type="match status" value="1"/>
</dbReference>
<comment type="cofactor">
    <cofactor evidence="1">
        <name>a divalent metal cation</name>
        <dbReference type="ChEBI" id="CHEBI:60240"/>
    </cofactor>
</comment>
<protein>
    <submittedName>
        <fullName evidence="8">TIGR00255 family protein</fullName>
    </submittedName>
</protein>
<dbReference type="AlphaFoldDB" id="A0A1H4FIC0"/>
<dbReference type="GO" id="GO:0016787">
    <property type="term" value="F:hydrolase activity"/>
    <property type="evidence" value="ECO:0007669"/>
    <property type="project" value="UniProtKB-KW"/>
</dbReference>
<keyword evidence="9" id="KW-1185">Reference proteome</keyword>
<evidence type="ECO:0000313" key="9">
    <source>
        <dbReference type="Proteomes" id="UP000198850"/>
    </source>
</evidence>
<keyword evidence="2" id="KW-0540">Nuclease</keyword>
<dbReference type="NCBIfam" id="TIGR00255">
    <property type="entry name" value="YicC/YloC family endoribonuclease"/>
    <property type="match status" value="1"/>
</dbReference>
<sequence length="291" mass="33149">MIKSMTGYGLASTDQENTKFAVEIKSLNSKFLELNLKLPRAYADKELLLRNICSKEIERGKVNVSINIERSEENLKGATINAALLSKYYKQLEAINIDLGANSNNLLQAVLSFPDVISYTEEVVNEGEWDILQSTFNAALENFNQFRETEGAVLKQDLELRIKNILGFFAQIEILAPLRIPQIRTRLNQFLEEIAGKVNVDQNRLEQELIYYIDKLDITEEKIRLKSHCDYFTETLKSKDANGKKLGFISQEIGREINTMGAKANDAQIQQLVVGMKEELEKIKEQLLNVI</sequence>
<reference evidence="8 9" key="1">
    <citation type="submission" date="2016-10" db="EMBL/GenBank/DDBJ databases">
        <authorList>
            <person name="de Groot N.N."/>
        </authorList>
    </citation>
    <scope>NUCLEOTIDE SEQUENCE [LARGE SCALE GENOMIC DNA]</scope>
    <source>
        <strain evidence="8 9">DSM 19033</strain>
    </source>
</reference>
<evidence type="ECO:0000256" key="4">
    <source>
        <dbReference type="ARBA" id="ARBA00022801"/>
    </source>
</evidence>
<dbReference type="PANTHER" id="PTHR30636:SF3">
    <property type="entry name" value="UPF0701 PROTEIN YICC"/>
    <property type="match status" value="1"/>
</dbReference>
<evidence type="ECO:0000259" key="6">
    <source>
        <dbReference type="Pfam" id="PF03755"/>
    </source>
</evidence>
<dbReference type="Pfam" id="PF08340">
    <property type="entry name" value="YicC-like_C"/>
    <property type="match status" value="1"/>
</dbReference>
<dbReference type="EMBL" id="FNRA01000007">
    <property type="protein sequence ID" value="SEA96232.1"/>
    <property type="molecule type" value="Genomic_DNA"/>
</dbReference>
<gene>
    <name evidence="8" type="ORF">SAMN05443550_107188</name>
</gene>
<dbReference type="Proteomes" id="UP000198850">
    <property type="component" value="Unassembled WGS sequence"/>
</dbReference>
<name>A0A1H4FIC0_9SPHI</name>
<accession>A0A1H4FIC0</accession>
<organism evidence="8 9">
    <name type="scientific">Pedobacter hartonius</name>
    <dbReference type="NCBI Taxonomy" id="425514"/>
    <lineage>
        <taxon>Bacteria</taxon>
        <taxon>Pseudomonadati</taxon>
        <taxon>Bacteroidota</taxon>
        <taxon>Sphingobacteriia</taxon>
        <taxon>Sphingobacteriales</taxon>
        <taxon>Sphingobacteriaceae</taxon>
        <taxon>Pedobacter</taxon>
    </lineage>
</organism>
<evidence type="ECO:0000259" key="7">
    <source>
        <dbReference type="Pfam" id="PF08340"/>
    </source>
</evidence>
<dbReference type="STRING" id="425514.SAMN05443550_107188"/>
<proteinExistence type="inferred from homology"/>
<dbReference type="InterPro" id="IPR013527">
    <property type="entry name" value="YicC-like_N"/>
</dbReference>
<dbReference type="InterPro" id="IPR013551">
    <property type="entry name" value="YicC-like_C"/>
</dbReference>
<feature type="domain" description="Endoribonuclease YicC-like C-terminal" evidence="7">
    <location>
        <begin position="176"/>
        <end position="290"/>
    </location>
</feature>
<dbReference type="GO" id="GO:0004521">
    <property type="term" value="F:RNA endonuclease activity"/>
    <property type="evidence" value="ECO:0007669"/>
    <property type="project" value="InterPro"/>
</dbReference>
<keyword evidence="3" id="KW-0255">Endonuclease</keyword>
<evidence type="ECO:0000256" key="2">
    <source>
        <dbReference type="ARBA" id="ARBA00022722"/>
    </source>
</evidence>
<evidence type="ECO:0000256" key="5">
    <source>
        <dbReference type="ARBA" id="ARBA00035648"/>
    </source>
</evidence>
<dbReference type="Pfam" id="PF03755">
    <property type="entry name" value="YicC-like_N"/>
    <property type="match status" value="1"/>
</dbReference>
<evidence type="ECO:0000256" key="1">
    <source>
        <dbReference type="ARBA" id="ARBA00001968"/>
    </source>
</evidence>
<dbReference type="InterPro" id="IPR005229">
    <property type="entry name" value="YicC/YloC-like"/>
</dbReference>